<reference evidence="2 3" key="1">
    <citation type="submission" date="2016-05" db="EMBL/GenBank/DDBJ databases">
        <title>Paenibacillus oryzae. sp. nov., isolated from the rice root.</title>
        <authorList>
            <person name="Zhang J."/>
            <person name="Zhang X."/>
        </authorList>
    </citation>
    <scope>NUCLEOTIDE SEQUENCE [LARGE SCALE GENOMIC DNA]</scope>
    <source>
        <strain evidence="2 3">1DrF-4</strain>
    </source>
</reference>
<dbReference type="SUPFAM" id="SSF55073">
    <property type="entry name" value="Nucleotide cyclase"/>
    <property type="match status" value="1"/>
</dbReference>
<dbReference type="NCBIfam" id="TIGR00254">
    <property type="entry name" value="GGDEF"/>
    <property type="match status" value="1"/>
</dbReference>
<dbReference type="CDD" id="cd01949">
    <property type="entry name" value="GGDEF"/>
    <property type="match status" value="1"/>
</dbReference>
<feature type="domain" description="GGDEF" evidence="1">
    <location>
        <begin position="181"/>
        <end position="307"/>
    </location>
</feature>
<dbReference type="Proteomes" id="UP000092024">
    <property type="component" value="Unassembled WGS sequence"/>
</dbReference>
<keyword evidence="3" id="KW-1185">Reference proteome</keyword>
<name>A0A1A5YFW5_9BACL</name>
<dbReference type="Pfam" id="PF00990">
    <property type="entry name" value="GGDEF"/>
    <property type="match status" value="1"/>
</dbReference>
<dbReference type="RefSeq" id="WP_068685169.1">
    <property type="nucleotide sequence ID" value="NZ_LYPA01000065.1"/>
</dbReference>
<dbReference type="InterPro" id="IPR052163">
    <property type="entry name" value="DGC-Regulatory_Protein"/>
</dbReference>
<dbReference type="STRING" id="1844972.A7K91_13345"/>
<evidence type="ECO:0000313" key="2">
    <source>
        <dbReference type="EMBL" id="OBR64472.1"/>
    </source>
</evidence>
<dbReference type="InterPro" id="IPR043128">
    <property type="entry name" value="Rev_trsase/Diguanyl_cyclase"/>
</dbReference>
<dbReference type="Gene3D" id="3.30.70.270">
    <property type="match status" value="1"/>
</dbReference>
<dbReference type="PROSITE" id="PS50887">
    <property type="entry name" value="GGDEF"/>
    <property type="match status" value="1"/>
</dbReference>
<comment type="caution">
    <text evidence="2">The sequence shown here is derived from an EMBL/GenBank/DDBJ whole genome shotgun (WGS) entry which is preliminary data.</text>
</comment>
<proteinExistence type="predicted"/>
<dbReference type="PANTHER" id="PTHR46663">
    <property type="entry name" value="DIGUANYLATE CYCLASE DGCT-RELATED"/>
    <property type="match status" value="1"/>
</dbReference>
<evidence type="ECO:0000313" key="3">
    <source>
        <dbReference type="Proteomes" id="UP000092024"/>
    </source>
</evidence>
<dbReference type="SMART" id="SM00267">
    <property type="entry name" value="GGDEF"/>
    <property type="match status" value="1"/>
</dbReference>
<gene>
    <name evidence="2" type="ORF">A7K91_13345</name>
</gene>
<dbReference type="EMBL" id="LYPA01000065">
    <property type="protein sequence ID" value="OBR64472.1"/>
    <property type="molecule type" value="Genomic_DNA"/>
</dbReference>
<evidence type="ECO:0000259" key="1">
    <source>
        <dbReference type="PROSITE" id="PS50887"/>
    </source>
</evidence>
<dbReference type="AlphaFoldDB" id="A0A1A5YFW5"/>
<dbReference type="PANTHER" id="PTHR46663:SF2">
    <property type="entry name" value="GGDEF DOMAIN-CONTAINING PROTEIN"/>
    <property type="match status" value="1"/>
</dbReference>
<organism evidence="2 3">
    <name type="scientific">Paenibacillus oryzae</name>
    <dbReference type="NCBI Taxonomy" id="1844972"/>
    <lineage>
        <taxon>Bacteria</taxon>
        <taxon>Bacillati</taxon>
        <taxon>Bacillota</taxon>
        <taxon>Bacilli</taxon>
        <taxon>Bacillales</taxon>
        <taxon>Paenibacillaceae</taxon>
        <taxon>Paenibacillus</taxon>
    </lineage>
</organism>
<protein>
    <recommendedName>
        <fullName evidence="1">GGDEF domain-containing protein</fullName>
    </recommendedName>
</protein>
<dbReference type="InterPro" id="IPR029787">
    <property type="entry name" value="Nucleotide_cyclase"/>
</dbReference>
<dbReference type="InterPro" id="IPR000160">
    <property type="entry name" value="GGDEF_dom"/>
</dbReference>
<sequence>MYPTIHSPGEAASAVLQIANALADIDSLAVCRRQETGYFVIAAVNNREHWLAARSFLPFFRAPLTPCLAAAGRMASAGCITIDRVNEKDWMGTTSLAESLNNRSLLYLSALPDEKSPHYPGLCLIHSSPISLKPEIKTALSNIALLMAYNADLEAASLTDSLTGLFNRRYLSYLKQNAAVPQYSVLFVDLDRFKDMNDRYGHEAGDSLLVQVAERLRCNLRKSDVPIRYGGDEFLILLPHLDHADTLLLITNKILAAMEEPFVIGQIEVKVSISAGSRFHPGGSLSLEELIALADQDMYAAKRKGRD</sequence>
<accession>A0A1A5YFW5</accession>